<name>A0A370NTL4_9BURK</name>
<comment type="caution">
    <text evidence="4">The sequence shown here is derived from an EMBL/GenBank/DDBJ whole genome shotgun (WGS) entry which is preliminary data.</text>
</comment>
<keyword evidence="2" id="KW-0732">Signal</keyword>
<dbReference type="Proteomes" id="UP000255165">
    <property type="component" value="Unassembled WGS sequence"/>
</dbReference>
<accession>A0A370NTL4</accession>
<gene>
    <name evidence="4" type="ORF">DN412_18020</name>
</gene>
<dbReference type="InterPro" id="IPR003423">
    <property type="entry name" value="OMP_efflux"/>
</dbReference>
<dbReference type="Gene3D" id="2.20.200.10">
    <property type="entry name" value="Outer membrane efflux proteins (OEP)"/>
    <property type="match status" value="1"/>
</dbReference>
<dbReference type="Gene3D" id="1.20.1600.10">
    <property type="entry name" value="Outer membrane efflux proteins (OEP)"/>
    <property type="match status" value="1"/>
</dbReference>
<comment type="similarity">
    <text evidence="1 2">Belongs to the outer membrane factor (OMF) (TC 1.B.17) family.</text>
</comment>
<dbReference type="AlphaFoldDB" id="A0A370NTL4"/>
<proteinExistence type="inferred from homology"/>
<dbReference type="PANTHER" id="PTHR30203:SF25">
    <property type="entry name" value="OUTER MEMBRANE PROTEIN-RELATED"/>
    <property type="match status" value="1"/>
</dbReference>
<keyword evidence="2" id="KW-0449">Lipoprotein</keyword>
<dbReference type="GO" id="GO:0015562">
    <property type="term" value="F:efflux transmembrane transporter activity"/>
    <property type="evidence" value="ECO:0007669"/>
    <property type="project" value="InterPro"/>
</dbReference>
<evidence type="ECO:0000256" key="1">
    <source>
        <dbReference type="ARBA" id="ARBA00007613"/>
    </source>
</evidence>
<keyword evidence="2" id="KW-0472">Membrane</keyword>
<dbReference type="EMBL" id="QKWJ01000021">
    <property type="protein sequence ID" value="RDK08944.1"/>
    <property type="molecule type" value="Genomic_DNA"/>
</dbReference>
<dbReference type="Pfam" id="PF02321">
    <property type="entry name" value="OEP"/>
    <property type="match status" value="2"/>
</dbReference>
<comment type="subcellular location">
    <subcellularLocation>
        <location evidence="2">Cell membrane</location>
        <topology evidence="2">Lipid-anchor</topology>
    </subcellularLocation>
</comment>
<sequence>MLKLERLTASVLAAATAFVAGCTSPVGPQDPGVDVAPHWQTLAPTPTNADLIVSHDDAQVLQKWWSHFHDPALDALVREAISGNKSLAIARARVKEARAARVQAQSALVPEVNAVVSSERGNRGLLTNDKSVTVNQVALSAAWELDLFGRNQARTAQATAILQSTEASEQAVRVALLAEVARTYFELRNLDRQIELTESNLETQQRTLKLVEAQQRGALVSNFDVQRAAAQTSTTESRVPSLRAARDAAANRLSALIGRTPGNLQEVAAAPQPPLDGRIVVSAPASVIATRPDVRVAERRFAASISARKAAVAELFPNISLTALFGVQDATPFSSTPWGIGIGLVQPVLNFGRIRSQIDAADARQTQAFLAYQQAVLDALEDMESAISAYLNEQSRNASLAAGVAQNRRAAELARAQYRFGYVGLLDVLVAERDLLDAESRRATSDASLRTNLVRIFAAAGGGWEVEEEAH</sequence>
<dbReference type="SUPFAM" id="SSF56954">
    <property type="entry name" value="Outer membrane efflux proteins (OEP)"/>
    <property type="match status" value="1"/>
</dbReference>
<keyword evidence="2" id="KW-1134">Transmembrane beta strand</keyword>
<evidence type="ECO:0000313" key="4">
    <source>
        <dbReference type="EMBL" id="RDK08944.1"/>
    </source>
</evidence>
<feature type="chain" id="PRO_5016478773" evidence="2">
    <location>
        <begin position="20"/>
        <end position="471"/>
    </location>
</feature>
<evidence type="ECO:0000256" key="2">
    <source>
        <dbReference type="RuleBase" id="RU362097"/>
    </source>
</evidence>
<keyword evidence="5" id="KW-1185">Reference proteome</keyword>
<evidence type="ECO:0000256" key="3">
    <source>
        <dbReference type="SAM" id="Coils"/>
    </source>
</evidence>
<dbReference type="PROSITE" id="PS51257">
    <property type="entry name" value="PROKAR_LIPOPROTEIN"/>
    <property type="match status" value="1"/>
</dbReference>
<dbReference type="NCBIfam" id="TIGR01845">
    <property type="entry name" value="outer_NodT"/>
    <property type="match status" value="1"/>
</dbReference>
<feature type="coiled-coil region" evidence="3">
    <location>
        <begin position="187"/>
        <end position="214"/>
    </location>
</feature>
<keyword evidence="3" id="KW-0175">Coiled coil</keyword>
<feature type="signal peptide" evidence="2">
    <location>
        <begin position="1"/>
        <end position="19"/>
    </location>
</feature>
<dbReference type="GO" id="GO:0005886">
    <property type="term" value="C:plasma membrane"/>
    <property type="evidence" value="ECO:0007669"/>
    <property type="project" value="UniProtKB-SubCell"/>
</dbReference>
<reference evidence="5" key="1">
    <citation type="submission" date="2018-06" db="EMBL/GenBank/DDBJ databases">
        <authorList>
            <person name="Feng T."/>
            <person name="Jeon C.O."/>
        </authorList>
    </citation>
    <scope>NUCLEOTIDE SEQUENCE [LARGE SCALE GENOMIC DNA]</scope>
    <source>
        <strain evidence="5">S23</strain>
    </source>
</reference>
<evidence type="ECO:0000313" key="5">
    <source>
        <dbReference type="Proteomes" id="UP000255165"/>
    </source>
</evidence>
<organism evidence="4 5">
    <name type="scientific">Cupriavidus lacunae</name>
    <dbReference type="NCBI Taxonomy" id="2666307"/>
    <lineage>
        <taxon>Bacteria</taxon>
        <taxon>Pseudomonadati</taxon>
        <taxon>Pseudomonadota</taxon>
        <taxon>Betaproteobacteria</taxon>
        <taxon>Burkholderiales</taxon>
        <taxon>Burkholderiaceae</taxon>
        <taxon>Cupriavidus</taxon>
    </lineage>
</organism>
<keyword evidence="2" id="KW-0812">Transmembrane</keyword>
<dbReference type="InterPro" id="IPR010131">
    <property type="entry name" value="MdtP/NodT-like"/>
</dbReference>
<keyword evidence="2" id="KW-0564">Palmitate</keyword>
<protein>
    <submittedName>
        <fullName evidence="4">TolC family protein</fullName>
    </submittedName>
</protein>
<dbReference type="PANTHER" id="PTHR30203">
    <property type="entry name" value="OUTER MEMBRANE CATION EFFLUX PROTEIN"/>
    <property type="match status" value="1"/>
</dbReference>
<dbReference type="RefSeq" id="WP_115212910.1">
    <property type="nucleotide sequence ID" value="NZ_QKWJ01000021.1"/>
</dbReference>